<dbReference type="Proteomes" id="UP000729913">
    <property type="component" value="Unassembled WGS sequence"/>
</dbReference>
<keyword evidence="1" id="KW-0472">Membrane</keyword>
<name>A0A8J5V138_9HYME</name>
<reference evidence="4" key="1">
    <citation type="submission" date="2020-03" db="EMBL/GenBank/DDBJ databases">
        <authorList>
            <person name="Chebbi M.A."/>
            <person name="Drezen J.M."/>
        </authorList>
    </citation>
    <scope>NUCLEOTIDE SEQUENCE</scope>
    <source>
        <tissue evidence="4">Whole body</tissue>
    </source>
</reference>
<proteinExistence type="predicted"/>
<dbReference type="GO" id="GO:0016020">
    <property type="term" value="C:membrane"/>
    <property type="evidence" value="ECO:0007669"/>
    <property type="project" value="TreeGrafter"/>
</dbReference>
<evidence type="ECO:0000313" key="5">
    <source>
        <dbReference type="Proteomes" id="UP000729913"/>
    </source>
</evidence>
<dbReference type="GO" id="GO:0005615">
    <property type="term" value="C:extracellular space"/>
    <property type="evidence" value="ECO:0007669"/>
    <property type="project" value="TreeGrafter"/>
</dbReference>
<dbReference type="InterPro" id="IPR050344">
    <property type="entry name" value="Peptidase_M1_aminopeptidases"/>
</dbReference>
<dbReference type="Pfam" id="PF01433">
    <property type="entry name" value="Peptidase_M1"/>
    <property type="match status" value="1"/>
</dbReference>
<evidence type="ECO:0000313" key="4">
    <source>
        <dbReference type="EMBL" id="KAG8041191.1"/>
    </source>
</evidence>
<feature type="domain" description="Aminopeptidase N-like N-terminal" evidence="3">
    <location>
        <begin position="136"/>
        <end position="267"/>
    </location>
</feature>
<sequence>MRRGSVNTWESFGRRNSENMAQFSSNRHEFMTSEPGMSGIEYQREGGFFLSHRKLAIVITAIFLLLVAVGFIGAYAGAFPRKKIEFDTTALIAEDEGSEPADAEKYSLSKWVFPSSSEPTIKMTENNNEDDKSTIAIDELNIEEINITESKVDEAHGILTITPISGIKLGNYSLEIIYEVQTDNRTLLVANFSDRDADRWVMASRLKPTNARRLVPIFDNVKLKARFVISIAHPIGMVALSNTRKIYNASLPNNWVVDTFEETPPLSPHSIAVIQGHLTSVSSRTIKSGLEKGEVIQINFWSEKGENLIPSYLHSMINQVIISFQQLFSVKFPMNKLDIVSVPFADNSGNPGLISIMENLFNVSDTSPGVTKYETLKTLIRLIGRQWLGGSVNSQNWTDVWILESSLIDLQHYFVKKIDTTFNHTTFLLDVQLEAFESDGYSVSQSLKSKVNPEYLEAFHPEELYYRGACLLHMLHGVLKQNDSRTGYRKFVSRWSNGNGDVNSFLEAITNNDDNNNPDSVSLINVMESWINSHGYPVVFINRDYKTATAKITQVCFFF</sequence>
<keyword evidence="1" id="KW-1133">Transmembrane helix</keyword>
<comment type="caution">
    <text evidence="4">The sequence shown here is derived from an EMBL/GenBank/DDBJ whole genome shotgun (WGS) entry which is preliminary data.</text>
</comment>
<evidence type="ECO:0000256" key="1">
    <source>
        <dbReference type="SAM" id="Phobius"/>
    </source>
</evidence>
<evidence type="ECO:0000259" key="2">
    <source>
        <dbReference type="Pfam" id="PF01433"/>
    </source>
</evidence>
<reference evidence="4" key="2">
    <citation type="submission" date="2021-04" db="EMBL/GenBank/DDBJ databases">
        <title>Genome-wide patterns of bracovirus chromosomal integration into multiple host tissues during parasitism.</title>
        <authorList>
            <person name="Chebbi M.A.C."/>
        </authorList>
    </citation>
    <scope>NUCLEOTIDE SEQUENCE</scope>
    <source>
        <tissue evidence="4">Whole body</tissue>
    </source>
</reference>
<feature type="transmembrane region" description="Helical" evidence="1">
    <location>
        <begin position="55"/>
        <end position="76"/>
    </location>
</feature>
<dbReference type="PANTHER" id="PTHR11533">
    <property type="entry name" value="PROTEASE M1 ZINC METALLOPROTEASE"/>
    <property type="match status" value="1"/>
</dbReference>
<organism evidence="4 5">
    <name type="scientific">Cotesia typhae</name>
    <dbReference type="NCBI Taxonomy" id="2053667"/>
    <lineage>
        <taxon>Eukaryota</taxon>
        <taxon>Metazoa</taxon>
        <taxon>Ecdysozoa</taxon>
        <taxon>Arthropoda</taxon>
        <taxon>Hexapoda</taxon>
        <taxon>Insecta</taxon>
        <taxon>Pterygota</taxon>
        <taxon>Neoptera</taxon>
        <taxon>Endopterygota</taxon>
        <taxon>Hymenoptera</taxon>
        <taxon>Apocrita</taxon>
        <taxon>Ichneumonoidea</taxon>
        <taxon>Braconidae</taxon>
        <taxon>Microgastrinae</taxon>
        <taxon>Cotesia</taxon>
    </lineage>
</organism>
<gene>
    <name evidence="4" type="ORF">G9C98_002179</name>
</gene>
<dbReference type="PANTHER" id="PTHR11533:SF299">
    <property type="entry name" value="AMINOPEPTIDASE"/>
    <property type="match status" value="1"/>
</dbReference>
<dbReference type="EMBL" id="JAAOIC020000019">
    <property type="protein sequence ID" value="KAG8041191.1"/>
    <property type="molecule type" value="Genomic_DNA"/>
</dbReference>
<feature type="non-terminal residue" evidence="4">
    <location>
        <position position="1"/>
    </location>
</feature>
<keyword evidence="1" id="KW-0812">Transmembrane</keyword>
<dbReference type="GO" id="GO:0006508">
    <property type="term" value="P:proteolysis"/>
    <property type="evidence" value="ECO:0007669"/>
    <property type="project" value="TreeGrafter"/>
</dbReference>
<dbReference type="GO" id="GO:0005737">
    <property type="term" value="C:cytoplasm"/>
    <property type="evidence" value="ECO:0007669"/>
    <property type="project" value="TreeGrafter"/>
</dbReference>
<dbReference type="GO" id="GO:0070006">
    <property type="term" value="F:metalloaminopeptidase activity"/>
    <property type="evidence" value="ECO:0007669"/>
    <property type="project" value="TreeGrafter"/>
</dbReference>
<evidence type="ECO:0000259" key="3">
    <source>
        <dbReference type="Pfam" id="PF17900"/>
    </source>
</evidence>
<keyword evidence="5" id="KW-1185">Reference proteome</keyword>
<dbReference type="InterPro" id="IPR045357">
    <property type="entry name" value="Aminopeptidase_N-like_N"/>
</dbReference>
<dbReference type="Pfam" id="PF17900">
    <property type="entry name" value="Peptidase_M1_N"/>
    <property type="match status" value="1"/>
</dbReference>
<accession>A0A8J5V138</accession>
<dbReference type="OrthoDB" id="10031169at2759"/>
<dbReference type="AlphaFoldDB" id="A0A8J5V138"/>
<dbReference type="InterPro" id="IPR014782">
    <property type="entry name" value="Peptidase_M1_dom"/>
</dbReference>
<dbReference type="GO" id="GO:0042277">
    <property type="term" value="F:peptide binding"/>
    <property type="evidence" value="ECO:0007669"/>
    <property type="project" value="TreeGrafter"/>
</dbReference>
<dbReference type="GO" id="GO:0043171">
    <property type="term" value="P:peptide catabolic process"/>
    <property type="evidence" value="ECO:0007669"/>
    <property type="project" value="TreeGrafter"/>
</dbReference>
<protein>
    <submittedName>
        <fullName evidence="4">Uncharacterized protein</fullName>
    </submittedName>
</protein>
<feature type="domain" description="Peptidase M1 membrane alanine aminopeptidase" evidence="2">
    <location>
        <begin position="318"/>
        <end position="530"/>
    </location>
</feature>
<dbReference type="GO" id="GO:0008270">
    <property type="term" value="F:zinc ion binding"/>
    <property type="evidence" value="ECO:0007669"/>
    <property type="project" value="InterPro"/>
</dbReference>